<dbReference type="Proteomes" id="UP000267464">
    <property type="component" value="Unassembled WGS sequence"/>
</dbReference>
<name>A0A3N7HNK8_9BURK</name>
<proteinExistence type="predicted"/>
<dbReference type="RefSeq" id="WP_124541505.1">
    <property type="nucleotide sequence ID" value="NZ_QUSW01000004.1"/>
</dbReference>
<sequence>MRIVFRCDPALVDVLPPPVPARDAMPTWLKEMAPRMDSALHARPVRTLKQCPPFVDAMRHGFMILLPCDVQVSGGRFSWNWDCPPSSVDCMPRSPLSFHVHEQLAGSPQGRAGQAAIKFNSFWTIELPPGWSLYCTHPANRDDLPFRLLSGVVDADRFFDAGINFPAVWTDPHFDGTLPKGTPVAQCFPVSRESLALDCQPFDAATAARFTDTVTHMLETPGVYRKRYRVKR</sequence>
<evidence type="ECO:0000313" key="1">
    <source>
        <dbReference type="EMBL" id="RQP23778.1"/>
    </source>
</evidence>
<reference evidence="1 2" key="1">
    <citation type="submission" date="2018-08" db="EMBL/GenBank/DDBJ databases">
        <authorList>
            <person name="Khan S.A."/>
            <person name="Jeon C.O."/>
            <person name="Chun B.H."/>
            <person name="Jeong S.E."/>
        </authorList>
    </citation>
    <scope>NUCLEOTIDE SEQUENCE [LARGE SCALE GENOMIC DNA]</scope>
    <source>
        <strain evidence="1 2">S-16</strain>
    </source>
</reference>
<gene>
    <name evidence="1" type="ORF">DZC73_16785</name>
</gene>
<comment type="caution">
    <text evidence="1">The sequence shown here is derived from an EMBL/GenBank/DDBJ whole genome shotgun (WGS) entry which is preliminary data.</text>
</comment>
<accession>A0A3N7HNK8</accession>
<organism evidence="1 2">
    <name type="scientific">Piscinibacter terrae</name>
    <dbReference type="NCBI Taxonomy" id="2496871"/>
    <lineage>
        <taxon>Bacteria</taxon>
        <taxon>Pseudomonadati</taxon>
        <taxon>Pseudomonadota</taxon>
        <taxon>Betaproteobacteria</taxon>
        <taxon>Burkholderiales</taxon>
        <taxon>Sphaerotilaceae</taxon>
        <taxon>Piscinibacter</taxon>
    </lineage>
</organism>
<evidence type="ECO:0000313" key="2">
    <source>
        <dbReference type="Proteomes" id="UP000267464"/>
    </source>
</evidence>
<dbReference type="OrthoDB" id="8842532at2"/>
<dbReference type="EMBL" id="QUSW01000004">
    <property type="protein sequence ID" value="RQP23778.1"/>
    <property type="molecule type" value="Genomic_DNA"/>
</dbReference>
<dbReference type="AlphaFoldDB" id="A0A3N7HNK8"/>
<reference evidence="1 2" key="2">
    <citation type="submission" date="2018-12" db="EMBL/GenBank/DDBJ databases">
        <title>Rhizobacter gummiphilus sp. nov., a rubber-degrading bacterium isolated from the soil of a botanical garden in Japan.</title>
        <authorList>
            <person name="Shunsuke S.S."/>
        </authorList>
    </citation>
    <scope>NUCLEOTIDE SEQUENCE [LARGE SCALE GENOMIC DNA]</scope>
    <source>
        <strain evidence="1 2">S-16</strain>
    </source>
</reference>
<keyword evidence="2" id="KW-1185">Reference proteome</keyword>
<protein>
    <submittedName>
        <fullName evidence="1">Uncharacterized protein</fullName>
    </submittedName>
</protein>